<dbReference type="InterPro" id="IPR058792">
    <property type="entry name" value="Beta-barrel_RND_2"/>
</dbReference>
<dbReference type="OrthoDB" id="184874at2"/>
<dbReference type="Proteomes" id="UP000035268">
    <property type="component" value="Chromosome"/>
</dbReference>
<dbReference type="EMBL" id="CP010904">
    <property type="protein sequence ID" value="AKJ64810.1"/>
    <property type="molecule type" value="Genomic_DNA"/>
</dbReference>
<reference evidence="3 4" key="2">
    <citation type="journal article" date="2016" name="ISME J.">
        <title>Characterization of the first cultured representative of Verrucomicrobia subdivision 5 indicates the proposal of a novel phylum.</title>
        <authorList>
            <person name="Spring S."/>
            <person name="Bunk B."/>
            <person name="Sproer C."/>
            <person name="Schumann P."/>
            <person name="Rohde M."/>
            <person name="Tindall B.J."/>
            <person name="Klenk H.P."/>
        </authorList>
    </citation>
    <scope>NUCLEOTIDE SEQUENCE [LARGE SCALE GENOMIC DNA]</scope>
    <source>
        <strain evidence="3 4">L21-Fru-AB</strain>
    </source>
</reference>
<dbReference type="Gene3D" id="2.40.420.20">
    <property type="match status" value="1"/>
</dbReference>
<name>A0A0G3EJ58_9BACT</name>
<comment type="similarity">
    <text evidence="1">Belongs to the membrane fusion protein (MFP) (TC 8.A.1) family.</text>
</comment>
<dbReference type="STRING" id="1307763.L21SP4_01567"/>
<dbReference type="RefSeq" id="WP_160300745.1">
    <property type="nucleotide sequence ID" value="NZ_CP010904.1"/>
</dbReference>
<feature type="domain" description="CusB-like beta-barrel" evidence="2">
    <location>
        <begin position="218"/>
        <end position="292"/>
    </location>
</feature>
<dbReference type="Gene3D" id="2.40.30.170">
    <property type="match status" value="1"/>
</dbReference>
<dbReference type="PANTHER" id="PTHR30469:SF15">
    <property type="entry name" value="HLYD FAMILY OF SECRETION PROTEINS"/>
    <property type="match status" value="1"/>
</dbReference>
<evidence type="ECO:0000313" key="4">
    <source>
        <dbReference type="Proteomes" id="UP000035268"/>
    </source>
</evidence>
<dbReference type="SUPFAM" id="SSF111369">
    <property type="entry name" value="HlyD-like secretion proteins"/>
    <property type="match status" value="1"/>
</dbReference>
<gene>
    <name evidence="3" type="primary">aaeA</name>
    <name evidence="3" type="ORF">L21SP4_01567</name>
</gene>
<dbReference type="KEGG" id="vbl:L21SP4_01567"/>
<dbReference type="GO" id="GO:1990281">
    <property type="term" value="C:efflux pump complex"/>
    <property type="evidence" value="ECO:0007669"/>
    <property type="project" value="TreeGrafter"/>
</dbReference>
<evidence type="ECO:0000256" key="1">
    <source>
        <dbReference type="ARBA" id="ARBA00009477"/>
    </source>
</evidence>
<dbReference type="GO" id="GO:0015562">
    <property type="term" value="F:efflux transmembrane transporter activity"/>
    <property type="evidence" value="ECO:0007669"/>
    <property type="project" value="TreeGrafter"/>
</dbReference>
<dbReference type="Gene3D" id="2.40.50.100">
    <property type="match status" value="1"/>
</dbReference>
<evidence type="ECO:0000313" key="3">
    <source>
        <dbReference type="EMBL" id="AKJ64810.1"/>
    </source>
</evidence>
<dbReference type="Gene3D" id="1.10.287.470">
    <property type="entry name" value="Helix hairpin bin"/>
    <property type="match status" value="1"/>
</dbReference>
<protein>
    <submittedName>
        <fullName evidence="3">p-hydroxybenzoic acid efflux pump subunit AaeA</fullName>
    </submittedName>
</protein>
<organism evidence="3 4">
    <name type="scientific">Kiritimatiella glycovorans</name>
    <dbReference type="NCBI Taxonomy" id="1307763"/>
    <lineage>
        <taxon>Bacteria</taxon>
        <taxon>Pseudomonadati</taxon>
        <taxon>Kiritimatiellota</taxon>
        <taxon>Kiritimatiellia</taxon>
        <taxon>Kiritimatiellales</taxon>
        <taxon>Kiritimatiellaceae</taxon>
        <taxon>Kiritimatiella</taxon>
    </lineage>
</organism>
<keyword evidence="4" id="KW-1185">Reference proteome</keyword>
<proteinExistence type="inferred from homology"/>
<evidence type="ECO:0000259" key="2">
    <source>
        <dbReference type="Pfam" id="PF25954"/>
    </source>
</evidence>
<dbReference type="PANTHER" id="PTHR30469">
    <property type="entry name" value="MULTIDRUG RESISTANCE PROTEIN MDTA"/>
    <property type="match status" value="1"/>
</dbReference>
<dbReference type="NCBIfam" id="TIGR01730">
    <property type="entry name" value="RND_mfp"/>
    <property type="match status" value="1"/>
</dbReference>
<reference evidence="4" key="1">
    <citation type="submission" date="2015-02" db="EMBL/GenBank/DDBJ databases">
        <title>Description and complete genome sequence of the first cultured representative of the subdivision 5 of the Verrucomicrobia phylum.</title>
        <authorList>
            <person name="Spring S."/>
            <person name="Bunk B."/>
            <person name="Sproer C."/>
            <person name="Klenk H.-P."/>
        </authorList>
    </citation>
    <scope>NUCLEOTIDE SEQUENCE [LARGE SCALE GENOMIC DNA]</scope>
    <source>
        <strain evidence="4">L21-Fru-AB</strain>
    </source>
</reference>
<sequence>MLAVLLLGGLIAVLVFIFRDQLTPAKPVGTGRVILLAGDTDSASSPVAGDELLFQASGWIEPDPWHVDAFTLVDGFVLDVYVKEGQAVTNGQIVARLDPGDAELGLRVAAAAVRAARARVETARDTWSRIEPLPARDTTPAERVAAENAVVELDAELAVAEAKRDMAQLALDRTVVRAPIDGIVQRLYAHPGLKRRAGSDDPESTTIVSLFDPARLQVRVDVPLAEAGRLFVGQPTRISTAMLPGAVFTGRVTRIVGEADLQRNTLQAKVEVHDPDPRMRPEVLCRVEFRGSSGSQGNAQTSANTGRQTLWIPEEALGDPSRSEQDVWVIDPISDRAERRAVRLGPSRRDGYRRVLDGLRPNETVVTSGAAQLEAGDRVIARNKEDSP</sequence>
<dbReference type="AlphaFoldDB" id="A0A0G3EJ58"/>
<accession>A0A0G3EJ58</accession>
<dbReference type="InterPro" id="IPR006143">
    <property type="entry name" value="RND_pump_MFP"/>
</dbReference>
<dbReference type="Pfam" id="PF25954">
    <property type="entry name" value="Beta-barrel_RND_2"/>
    <property type="match status" value="1"/>
</dbReference>